<organism evidence="6 7">
    <name type="scientific">Photinus pyralis</name>
    <name type="common">Common eastern firefly</name>
    <name type="synonym">Lampyris pyralis</name>
    <dbReference type="NCBI Taxonomy" id="7054"/>
    <lineage>
        <taxon>Eukaryota</taxon>
        <taxon>Metazoa</taxon>
        <taxon>Ecdysozoa</taxon>
        <taxon>Arthropoda</taxon>
        <taxon>Hexapoda</taxon>
        <taxon>Insecta</taxon>
        <taxon>Pterygota</taxon>
        <taxon>Neoptera</taxon>
        <taxon>Endopterygota</taxon>
        <taxon>Coleoptera</taxon>
        <taxon>Polyphaga</taxon>
        <taxon>Elateriformia</taxon>
        <taxon>Elateroidea</taxon>
        <taxon>Lampyridae</taxon>
        <taxon>Lampyrinae</taxon>
        <taxon>Photinus</taxon>
    </lineage>
</organism>
<dbReference type="AlphaFoldDB" id="A0A5N4B7J2"/>
<dbReference type="InterPro" id="IPR029066">
    <property type="entry name" value="PLP-binding_barrel"/>
</dbReference>
<evidence type="ECO:0000256" key="4">
    <source>
        <dbReference type="ARBA" id="ARBA00023239"/>
    </source>
</evidence>
<dbReference type="PRINTS" id="PR01182">
    <property type="entry name" value="ORNDCRBXLASE"/>
</dbReference>
<comment type="similarity">
    <text evidence="2">Belongs to the Orn/Lys/Arg decarboxylase class-II family.</text>
</comment>
<evidence type="ECO:0000256" key="1">
    <source>
        <dbReference type="ARBA" id="ARBA00001933"/>
    </source>
</evidence>
<dbReference type="InterPro" id="IPR009006">
    <property type="entry name" value="Ala_racemase/Decarboxylase_C"/>
</dbReference>
<dbReference type="Gene3D" id="3.20.20.10">
    <property type="entry name" value="Alanine racemase"/>
    <property type="match status" value="1"/>
</dbReference>
<dbReference type="OrthoDB" id="5034579at2759"/>
<comment type="caution">
    <text evidence="6">The sequence shown here is derived from an EMBL/GenBank/DDBJ whole genome shotgun (WGS) entry which is preliminary data.</text>
</comment>
<dbReference type="InParanoid" id="A0A5N4B7J2"/>
<dbReference type="EMBL" id="VVIM01000001">
    <property type="protein sequence ID" value="KAB0805581.1"/>
    <property type="molecule type" value="Genomic_DNA"/>
</dbReference>
<accession>A0A5N4B7J2</accession>
<dbReference type="PANTHER" id="PTHR11482">
    <property type="entry name" value="ARGININE/DIAMINOPIMELATE/ORNITHINE DECARBOXYLASE"/>
    <property type="match status" value="1"/>
</dbReference>
<evidence type="ECO:0000313" key="7">
    <source>
        <dbReference type="Proteomes" id="UP000327044"/>
    </source>
</evidence>
<dbReference type="InterPro" id="IPR002433">
    <property type="entry name" value="Orn_de-COase"/>
</dbReference>
<protein>
    <recommendedName>
        <fullName evidence="5">Orn/DAP/Arg decarboxylase 2 N-terminal domain-containing protein</fullName>
    </recommendedName>
</protein>
<evidence type="ECO:0000256" key="2">
    <source>
        <dbReference type="ARBA" id="ARBA00008872"/>
    </source>
</evidence>
<gene>
    <name evidence="6" type="ORF">PPYR_02551</name>
</gene>
<dbReference type="PANTHER" id="PTHR11482:SF6">
    <property type="entry name" value="ORNITHINE DECARBOXYLASE 1-RELATED"/>
    <property type="match status" value="1"/>
</dbReference>
<feature type="domain" description="Orn/DAP/Arg decarboxylase 2 N-terminal" evidence="5">
    <location>
        <begin position="41"/>
        <end position="273"/>
    </location>
</feature>
<dbReference type="GO" id="GO:0033387">
    <property type="term" value="P:putrescine biosynthetic process from arginine, via ornithine"/>
    <property type="evidence" value="ECO:0007669"/>
    <property type="project" value="TreeGrafter"/>
</dbReference>
<dbReference type="Gene3D" id="2.40.37.10">
    <property type="entry name" value="Lyase, Ornithine Decarboxylase, Chain A, domain 1"/>
    <property type="match status" value="1"/>
</dbReference>
<dbReference type="PRINTS" id="PR01179">
    <property type="entry name" value="ODADCRBXLASE"/>
</dbReference>
<dbReference type="GO" id="GO:0004586">
    <property type="term" value="F:ornithine decarboxylase activity"/>
    <property type="evidence" value="ECO:0007669"/>
    <property type="project" value="TreeGrafter"/>
</dbReference>
<keyword evidence="3" id="KW-0663">Pyridoxal phosphate</keyword>
<dbReference type="GO" id="GO:0005737">
    <property type="term" value="C:cytoplasm"/>
    <property type="evidence" value="ECO:0007669"/>
    <property type="project" value="TreeGrafter"/>
</dbReference>
<evidence type="ECO:0000313" key="6">
    <source>
        <dbReference type="EMBL" id="KAB0805581.1"/>
    </source>
</evidence>
<proteinExistence type="inferred from homology"/>
<name>A0A5N4B7J2_PHOPY</name>
<keyword evidence="4" id="KW-0456">Lyase</keyword>
<dbReference type="SUPFAM" id="SSF50621">
    <property type="entry name" value="Alanine racemase C-terminal domain-like"/>
    <property type="match status" value="1"/>
</dbReference>
<evidence type="ECO:0000259" key="5">
    <source>
        <dbReference type="Pfam" id="PF02784"/>
    </source>
</evidence>
<sequence length="423" mass="48461">MSVKYKEGYINVVDDKNAEDFINTIVSGTHIDRPLFVGDLNEIIFKHELWKKLTPRMQPYYAVRCNNSDTVLRIMAKLGVGFVCVSKTELQQVLSIGVDPSQIIFGRTIKFVSHIQFAVDNNIKLMTFDNKEELLKINNICPDARVLIHIRHDVKLKAPFQTKFGCDPNTDAEVLLKLAFSLKIHVIGVTFEIDPESDFRSICNSMNAARRLFNTAKTMGLNFSLLYINGERIGNPGHNDELYNFSKEVSMAIEEYFPNRRIKVIFEDGSYFVRSAFKLATSVFGIKIKKEMSLVKYHYYMNHSTFLSLNSIVYWNTNTFPQTLQKTVKSGFPSVLWGPTCDSIDVLHNDTTLPILNCGDWIVFNNMGSYSLVLSTNFNGFSSFSAYYLINKHNWIFLNKNPFNAVDIIEDDYTNNLTNKNIQ</sequence>
<dbReference type="Pfam" id="PF02784">
    <property type="entry name" value="Orn_Arg_deC_N"/>
    <property type="match status" value="1"/>
</dbReference>
<reference evidence="6 7" key="1">
    <citation type="journal article" date="2018" name="Elife">
        <title>Firefly genomes illuminate parallel origins of bioluminescence in beetles.</title>
        <authorList>
            <person name="Fallon T.R."/>
            <person name="Lower S.E."/>
            <person name="Chang C.H."/>
            <person name="Bessho-Uehara M."/>
            <person name="Martin G.J."/>
            <person name="Bewick A.J."/>
            <person name="Behringer M."/>
            <person name="Debat H.J."/>
            <person name="Wong I."/>
            <person name="Day J.C."/>
            <person name="Suvorov A."/>
            <person name="Silva C.J."/>
            <person name="Stanger-Hall K.F."/>
            <person name="Hall D.W."/>
            <person name="Schmitz R.J."/>
            <person name="Nelson D.R."/>
            <person name="Lewis S.M."/>
            <person name="Shigenobu S."/>
            <person name="Bybee S.M."/>
            <person name="Larracuente A.M."/>
            <person name="Oba Y."/>
            <person name="Weng J.K."/>
        </authorList>
    </citation>
    <scope>NUCLEOTIDE SEQUENCE [LARGE SCALE GENOMIC DNA]</scope>
    <source>
        <strain evidence="6">1611_PpyrPB1</strain>
        <tissue evidence="6">Whole body</tissue>
    </source>
</reference>
<keyword evidence="7" id="KW-1185">Reference proteome</keyword>
<dbReference type="SUPFAM" id="SSF51419">
    <property type="entry name" value="PLP-binding barrel"/>
    <property type="match status" value="1"/>
</dbReference>
<comment type="cofactor">
    <cofactor evidence="1">
        <name>pyridoxal 5'-phosphate</name>
        <dbReference type="ChEBI" id="CHEBI:597326"/>
    </cofactor>
</comment>
<dbReference type="Proteomes" id="UP000327044">
    <property type="component" value="Unassembled WGS sequence"/>
</dbReference>
<dbReference type="InterPro" id="IPR000183">
    <property type="entry name" value="Orn/DAP/Arg_de-COase"/>
</dbReference>
<dbReference type="InterPro" id="IPR022644">
    <property type="entry name" value="De-COase2_N"/>
</dbReference>
<evidence type="ECO:0000256" key="3">
    <source>
        <dbReference type="ARBA" id="ARBA00022898"/>
    </source>
</evidence>